<evidence type="ECO:0000313" key="3">
    <source>
        <dbReference type="Proteomes" id="UP001419910"/>
    </source>
</evidence>
<dbReference type="PIRSF" id="PIRSF018266">
    <property type="entry name" value="FecR"/>
    <property type="match status" value="1"/>
</dbReference>
<dbReference type="EMBL" id="JBDIME010000004">
    <property type="protein sequence ID" value="MEN2789558.1"/>
    <property type="molecule type" value="Genomic_DNA"/>
</dbReference>
<keyword evidence="3" id="KW-1185">Reference proteome</keyword>
<accession>A0ABU9Y1B3</accession>
<dbReference type="RefSeq" id="WP_343887143.1">
    <property type="nucleotide sequence ID" value="NZ_BAAAEH010000002.1"/>
</dbReference>
<proteinExistence type="predicted"/>
<gene>
    <name evidence="2" type="ORF">ABC974_07975</name>
</gene>
<evidence type="ECO:0000313" key="2">
    <source>
        <dbReference type="EMBL" id="MEN2789558.1"/>
    </source>
</evidence>
<dbReference type="Gene3D" id="2.60.120.1440">
    <property type="match status" value="1"/>
</dbReference>
<name>A0ABU9Y1B3_9SPHN</name>
<feature type="domain" description="FecR protein" evidence="1">
    <location>
        <begin position="113"/>
        <end position="204"/>
    </location>
</feature>
<protein>
    <submittedName>
        <fullName evidence="2">FecR domain-containing protein</fullName>
    </submittedName>
</protein>
<dbReference type="PANTHER" id="PTHR30273:SF2">
    <property type="entry name" value="PROTEIN FECR"/>
    <property type="match status" value="1"/>
</dbReference>
<dbReference type="Proteomes" id="UP001419910">
    <property type="component" value="Unassembled WGS sequence"/>
</dbReference>
<comment type="caution">
    <text evidence="2">The sequence shown here is derived from an EMBL/GenBank/DDBJ whole genome shotgun (WGS) entry which is preliminary data.</text>
</comment>
<dbReference type="PANTHER" id="PTHR30273">
    <property type="entry name" value="PERIPLASMIC SIGNAL SENSOR AND SIGMA FACTOR ACTIVATOR FECR-RELATED"/>
    <property type="match status" value="1"/>
</dbReference>
<dbReference type="InterPro" id="IPR006860">
    <property type="entry name" value="FecR"/>
</dbReference>
<evidence type="ECO:0000259" key="1">
    <source>
        <dbReference type="Pfam" id="PF04773"/>
    </source>
</evidence>
<dbReference type="Pfam" id="PF04773">
    <property type="entry name" value="FecR"/>
    <property type="match status" value="1"/>
</dbReference>
<reference evidence="2 3" key="1">
    <citation type="submission" date="2024-05" db="EMBL/GenBank/DDBJ databases">
        <authorList>
            <person name="Liu Q."/>
            <person name="Xin Y.-H."/>
        </authorList>
    </citation>
    <scope>NUCLEOTIDE SEQUENCE [LARGE SCALE GENOMIC DNA]</scope>
    <source>
        <strain evidence="2 3">CGMCC 1.10181</strain>
    </source>
</reference>
<sequence length="323" mass="34326">MSGAKATARYEAVDWAIRAQDAAFDDWEALADWLAADPHHAVLYDQATIGADDAARAMRQEVTSTVLPPVVTAFPAAARLPRRWLPLALAASVVAAIGGSLLYRSESAQALYTVSTEPGGRHSIVLAGAVRVDLNGDTSVTLDRKNPRFARIDRGEAMFTVEHDPHRPFELHAGNALVEDIGTRFDIERDGEVMHLGVAQGAVRVTTVAGSVTVTAGQTVTVGENGGTIGRAEQDIRNIGGWRNGQIDFVDLPLAQLASRLHRASGAHIVVTQDVAGRRVSGSIVLGADKDGALEGLGPLLGISVDRRADGWIWSGRVRAKPD</sequence>
<organism evidence="2 3">
    <name type="scientific">Sphingomonas oligophenolica</name>
    <dbReference type="NCBI Taxonomy" id="301154"/>
    <lineage>
        <taxon>Bacteria</taxon>
        <taxon>Pseudomonadati</taxon>
        <taxon>Pseudomonadota</taxon>
        <taxon>Alphaproteobacteria</taxon>
        <taxon>Sphingomonadales</taxon>
        <taxon>Sphingomonadaceae</taxon>
        <taxon>Sphingomonas</taxon>
    </lineage>
</organism>
<dbReference type="InterPro" id="IPR012373">
    <property type="entry name" value="Ferrdict_sens_TM"/>
</dbReference>